<comment type="caution">
    <text evidence="2">The sequence shown here is derived from an EMBL/GenBank/DDBJ whole genome shotgun (WGS) entry which is preliminary data.</text>
</comment>
<evidence type="ECO:0000256" key="1">
    <source>
        <dbReference type="SAM" id="MobiDB-lite"/>
    </source>
</evidence>
<dbReference type="Proteomes" id="UP000320791">
    <property type="component" value="Unassembled WGS sequence"/>
</dbReference>
<evidence type="ECO:0000313" key="2">
    <source>
        <dbReference type="EMBL" id="TWT21017.1"/>
    </source>
</evidence>
<reference evidence="2 3" key="1">
    <citation type="submission" date="2019-08" db="EMBL/GenBank/DDBJ databases">
        <authorList>
            <person name="Lei W."/>
        </authorList>
    </citation>
    <scope>NUCLEOTIDE SEQUENCE [LARGE SCALE GENOMIC DNA]</scope>
    <source>
        <strain evidence="2 3">CCUG 58627</strain>
    </source>
</reference>
<gene>
    <name evidence="2" type="ORF">FRX94_11275</name>
</gene>
<dbReference type="EMBL" id="VOHM01000031">
    <property type="protein sequence ID" value="TWT21017.1"/>
    <property type="molecule type" value="Genomic_DNA"/>
</dbReference>
<dbReference type="Pfam" id="PF14367">
    <property type="entry name" value="DUF4411"/>
    <property type="match status" value="1"/>
</dbReference>
<sequence>MMRSEVSHRLTVVTHERSRPHSKKRILIPDACLEMGVDTVDTFQMLRRTGVILDLVAST</sequence>
<keyword evidence="3" id="KW-1185">Reference proteome</keyword>
<feature type="compositionally biased region" description="Basic and acidic residues" evidence="1">
    <location>
        <begin position="1"/>
        <end position="19"/>
    </location>
</feature>
<dbReference type="OrthoDB" id="338425at2"/>
<accession>A0A5C5U4M6</accession>
<name>A0A5C5U4M6_9CORY</name>
<proteinExistence type="predicted"/>
<dbReference type="InterPro" id="IPR016541">
    <property type="entry name" value="UCP008505"/>
</dbReference>
<dbReference type="AlphaFoldDB" id="A0A5C5U4M6"/>
<evidence type="ECO:0000313" key="3">
    <source>
        <dbReference type="Proteomes" id="UP000320791"/>
    </source>
</evidence>
<feature type="region of interest" description="Disordered" evidence="1">
    <location>
        <begin position="1"/>
        <end position="20"/>
    </location>
</feature>
<protein>
    <submittedName>
        <fullName evidence="2">DUF4411 family protein</fullName>
    </submittedName>
</protein>
<organism evidence="2 3">
    <name type="scientific">Corynebacterium canis</name>
    <dbReference type="NCBI Taxonomy" id="679663"/>
    <lineage>
        <taxon>Bacteria</taxon>
        <taxon>Bacillati</taxon>
        <taxon>Actinomycetota</taxon>
        <taxon>Actinomycetes</taxon>
        <taxon>Mycobacteriales</taxon>
        <taxon>Corynebacteriaceae</taxon>
        <taxon>Corynebacterium</taxon>
    </lineage>
</organism>